<dbReference type="Proteomes" id="UP000198420">
    <property type="component" value="Unassembled WGS sequence"/>
</dbReference>
<dbReference type="EMBL" id="FZNP01000013">
    <property type="protein sequence ID" value="SNS24471.1"/>
    <property type="molecule type" value="Genomic_DNA"/>
</dbReference>
<keyword evidence="3" id="KW-1185">Reference proteome</keyword>
<dbReference type="InterPro" id="IPR046210">
    <property type="entry name" value="DUF6243"/>
</dbReference>
<feature type="compositionally biased region" description="Basic and acidic residues" evidence="1">
    <location>
        <begin position="41"/>
        <end position="64"/>
    </location>
</feature>
<feature type="region of interest" description="Disordered" evidence="1">
    <location>
        <begin position="1"/>
        <end position="64"/>
    </location>
</feature>
<name>A0A239CXU2_9ACTN</name>
<evidence type="ECO:0000313" key="3">
    <source>
        <dbReference type="Proteomes" id="UP000198420"/>
    </source>
</evidence>
<protein>
    <submittedName>
        <fullName evidence="2">Uncharacterized protein</fullName>
    </submittedName>
</protein>
<evidence type="ECO:0000256" key="1">
    <source>
        <dbReference type="SAM" id="MobiDB-lite"/>
    </source>
</evidence>
<organism evidence="2 3">
    <name type="scientific">Actinomadura mexicana</name>
    <dbReference type="NCBI Taxonomy" id="134959"/>
    <lineage>
        <taxon>Bacteria</taxon>
        <taxon>Bacillati</taxon>
        <taxon>Actinomycetota</taxon>
        <taxon>Actinomycetes</taxon>
        <taxon>Streptosporangiales</taxon>
        <taxon>Thermomonosporaceae</taxon>
        <taxon>Actinomadura</taxon>
    </lineage>
</organism>
<gene>
    <name evidence="2" type="ORF">SAMN06265355_113155</name>
</gene>
<proteinExistence type="predicted"/>
<reference evidence="3" key="1">
    <citation type="submission" date="2017-06" db="EMBL/GenBank/DDBJ databases">
        <authorList>
            <person name="Varghese N."/>
            <person name="Submissions S."/>
        </authorList>
    </citation>
    <scope>NUCLEOTIDE SEQUENCE [LARGE SCALE GENOMIC DNA]</scope>
    <source>
        <strain evidence="3">DSM 44485</strain>
    </source>
</reference>
<dbReference type="Pfam" id="PF19756">
    <property type="entry name" value="DUF6243"/>
    <property type="match status" value="1"/>
</dbReference>
<evidence type="ECO:0000313" key="2">
    <source>
        <dbReference type="EMBL" id="SNS24471.1"/>
    </source>
</evidence>
<sequence length="64" mass="6987">MSKSRGRNGMLGVGGQRRNLSRSELRGGKAPAADGGAGTAAERKKELLRKMRERTEQRTSDNDE</sequence>
<accession>A0A239CXU2</accession>
<dbReference type="RefSeq" id="WP_089315138.1">
    <property type="nucleotide sequence ID" value="NZ_FZNP01000013.1"/>
</dbReference>
<dbReference type="AlphaFoldDB" id="A0A239CXU2"/>